<reference evidence="1" key="1">
    <citation type="submission" date="2016-08" db="EMBL/GenBank/DDBJ databases">
        <title>Complete genome of Cloacibacillus porcorum.</title>
        <authorList>
            <person name="Looft T."/>
            <person name="Bayles D.O."/>
            <person name="Alt D.P."/>
        </authorList>
    </citation>
    <scope>NUCLEOTIDE SEQUENCE [LARGE SCALE GENOMIC DNA]</scope>
    <source>
        <strain evidence="1">CL-84</strain>
    </source>
</reference>
<dbReference type="KEGG" id="cpor:BED41_01170"/>
<keyword evidence="2" id="KW-1185">Reference proteome</keyword>
<evidence type="ECO:0000313" key="2">
    <source>
        <dbReference type="Proteomes" id="UP000093044"/>
    </source>
</evidence>
<accession>A0A1B2I1I4</accession>
<proteinExistence type="predicted"/>
<dbReference type="EMBL" id="CP016757">
    <property type="protein sequence ID" value="ANZ43831.1"/>
    <property type="molecule type" value="Genomic_DNA"/>
</dbReference>
<gene>
    <name evidence="1" type="ORF">BED41_01170</name>
</gene>
<dbReference type="Proteomes" id="UP000093044">
    <property type="component" value="Chromosome"/>
</dbReference>
<name>A0A1B2I1I4_9BACT</name>
<protein>
    <submittedName>
        <fullName evidence="1">Uncharacterized protein</fullName>
    </submittedName>
</protein>
<evidence type="ECO:0000313" key="1">
    <source>
        <dbReference type="EMBL" id="ANZ43831.1"/>
    </source>
</evidence>
<sequence length="63" mass="7483">MVPEKQRAKTPSMRFVRVALYLRWVIKKEASQLTSLMRVSLRMVPDGQRAKIFDFVRVGQYLR</sequence>
<organism evidence="1 2">
    <name type="scientific">Cloacibacillus porcorum</name>
    <dbReference type="NCBI Taxonomy" id="1197717"/>
    <lineage>
        <taxon>Bacteria</taxon>
        <taxon>Thermotogati</taxon>
        <taxon>Synergistota</taxon>
        <taxon>Synergistia</taxon>
        <taxon>Synergistales</taxon>
        <taxon>Synergistaceae</taxon>
        <taxon>Cloacibacillus</taxon>
    </lineage>
</organism>
<dbReference type="AlphaFoldDB" id="A0A1B2I1I4"/>